<feature type="binding site" evidence="10">
    <location>
        <position position="220"/>
    </location>
    <ligand>
        <name>Mn(2+)</name>
        <dbReference type="ChEBI" id="CHEBI:29035"/>
    </ligand>
</feature>
<dbReference type="Pfam" id="PF01867">
    <property type="entry name" value="Cas_Cas1"/>
    <property type="match status" value="1"/>
</dbReference>
<proteinExistence type="inferred from homology"/>
<evidence type="ECO:0000256" key="1">
    <source>
        <dbReference type="ARBA" id="ARBA00022722"/>
    </source>
</evidence>
<dbReference type="EMBL" id="SMRS01000005">
    <property type="protein sequence ID" value="KAA0874813.1"/>
    <property type="molecule type" value="Genomic_DNA"/>
</dbReference>
<reference evidence="11 12" key="1">
    <citation type="submission" date="2019-03" db="EMBL/GenBank/DDBJ databases">
        <title>Nitrincola sp. nov. isolated from an Indian soda lake.</title>
        <authorList>
            <person name="Joshi A."/>
            <person name="Thite S.V."/>
            <person name="Joseph N."/>
            <person name="Dhotre D."/>
            <person name="Moorthy M."/>
            <person name="Shouche Y.S."/>
        </authorList>
    </citation>
    <scope>NUCLEOTIDE SEQUENCE [LARGE SCALE GENOMIC DNA]</scope>
    <source>
        <strain evidence="11 12">MEB193</strain>
    </source>
</reference>
<dbReference type="RefSeq" id="WP_149390993.1">
    <property type="nucleotide sequence ID" value="NZ_SMRS01000005.1"/>
</dbReference>
<dbReference type="GO" id="GO:0051607">
    <property type="term" value="P:defense response to virus"/>
    <property type="evidence" value="ECO:0007669"/>
    <property type="project" value="UniProtKB-UniRule"/>
</dbReference>
<comment type="cofactor">
    <cofactor evidence="10">
        <name>Mg(2+)</name>
        <dbReference type="ChEBI" id="CHEBI:18420"/>
    </cofactor>
    <cofactor evidence="10">
        <name>Mn(2+)</name>
        <dbReference type="ChEBI" id="CHEBI:29035"/>
    </cofactor>
</comment>
<keyword evidence="12" id="KW-1185">Reference proteome</keyword>
<dbReference type="Proteomes" id="UP000325302">
    <property type="component" value="Unassembled WGS sequence"/>
</dbReference>
<gene>
    <name evidence="10 11" type="primary">cas1</name>
    <name evidence="11" type="ORF">E1H14_08345</name>
</gene>
<keyword evidence="8 10" id="KW-0464">Manganese</keyword>
<keyword evidence="5 10" id="KW-0460">Magnesium</keyword>
<accession>A0A5A9W2N1</accession>
<organism evidence="11 12">
    <name type="scientific">Nitrincola tapanii</name>
    <dbReference type="NCBI Taxonomy" id="1708751"/>
    <lineage>
        <taxon>Bacteria</taxon>
        <taxon>Pseudomonadati</taxon>
        <taxon>Pseudomonadota</taxon>
        <taxon>Gammaproteobacteria</taxon>
        <taxon>Oceanospirillales</taxon>
        <taxon>Oceanospirillaceae</taxon>
        <taxon>Nitrincola</taxon>
    </lineage>
</organism>
<comment type="function">
    <text evidence="10">CRISPR (clustered regularly interspaced short palindromic repeat), is an adaptive immune system that provides protection against mobile genetic elements (viruses, transposable elements and conjugative plasmids). CRISPR clusters contain spacers, sequences complementary to antecedent mobile elements, and target invading nucleic acids. CRISPR clusters are transcribed and processed into CRISPR RNA (crRNA). Acts as a dsDNA endonuclease. Involved in the integration of spacer DNA into the CRISPR cassette.</text>
</comment>
<keyword evidence="3 10" id="KW-0255">Endonuclease</keyword>
<protein>
    <recommendedName>
        <fullName evidence="10">CRISPR-associated endonuclease Cas1</fullName>
        <ecNumber evidence="10">3.1.-.-</ecNumber>
    </recommendedName>
</protein>
<dbReference type="GO" id="GO:0043571">
    <property type="term" value="P:maintenance of CRISPR repeat elements"/>
    <property type="evidence" value="ECO:0007669"/>
    <property type="project" value="UniProtKB-UniRule"/>
</dbReference>
<dbReference type="InterPro" id="IPR050646">
    <property type="entry name" value="Cas1"/>
</dbReference>
<evidence type="ECO:0000256" key="3">
    <source>
        <dbReference type="ARBA" id="ARBA00022759"/>
    </source>
</evidence>
<evidence type="ECO:0000256" key="6">
    <source>
        <dbReference type="ARBA" id="ARBA00023118"/>
    </source>
</evidence>
<evidence type="ECO:0000256" key="5">
    <source>
        <dbReference type="ARBA" id="ARBA00022842"/>
    </source>
</evidence>
<evidence type="ECO:0000313" key="12">
    <source>
        <dbReference type="Proteomes" id="UP000325302"/>
    </source>
</evidence>
<dbReference type="InterPro" id="IPR042206">
    <property type="entry name" value="CRISPR-assoc_Cas1_C"/>
</dbReference>
<evidence type="ECO:0000256" key="7">
    <source>
        <dbReference type="ARBA" id="ARBA00023125"/>
    </source>
</evidence>
<dbReference type="NCBIfam" id="TIGR00287">
    <property type="entry name" value="cas1"/>
    <property type="match status" value="1"/>
</dbReference>
<dbReference type="PANTHER" id="PTHR34353">
    <property type="entry name" value="CRISPR-ASSOCIATED ENDONUCLEASE CAS1 1"/>
    <property type="match status" value="1"/>
</dbReference>
<keyword evidence="4 10" id="KW-0378">Hydrolase</keyword>
<feature type="binding site" evidence="10">
    <location>
        <position position="155"/>
    </location>
    <ligand>
        <name>Mn(2+)</name>
        <dbReference type="ChEBI" id="CHEBI:29035"/>
    </ligand>
</feature>
<evidence type="ECO:0000256" key="8">
    <source>
        <dbReference type="ARBA" id="ARBA00023211"/>
    </source>
</evidence>
<dbReference type="GO" id="GO:0003677">
    <property type="term" value="F:DNA binding"/>
    <property type="evidence" value="ECO:0007669"/>
    <property type="project" value="UniProtKB-KW"/>
</dbReference>
<dbReference type="InterPro" id="IPR002729">
    <property type="entry name" value="CRISPR-assoc_Cas1"/>
</dbReference>
<dbReference type="HAMAP" id="MF_01470">
    <property type="entry name" value="Cas1"/>
    <property type="match status" value="1"/>
</dbReference>
<dbReference type="GO" id="GO:0016787">
    <property type="term" value="F:hydrolase activity"/>
    <property type="evidence" value="ECO:0007669"/>
    <property type="project" value="UniProtKB-KW"/>
</dbReference>
<dbReference type="Gene3D" id="3.100.10.20">
    <property type="entry name" value="CRISPR-associated endonuclease Cas1, N-terminal domain"/>
    <property type="match status" value="1"/>
</dbReference>
<evidence type="ECO:0000256" key="4">
    <source>
        <dbReference type="ARBA" id="ARBA00022801"/>
    </source>
</evidence>
<comment type="caution">
    <text evidence="11">The sequence shown here is derived from an EMBL/GenBank/DDBJ whole genome shotgun (WGS) entry which is preliminary data.</text>
</comment>
<dbReference type="PANTHER" id="PTHR34353:SF2">
    <property type="entry name" value="CRISPR-ASSOCIATED ENDONUCLEASE CAS1 1"/>
    <property type="match status" value="1"/>
</dbReference>
<evidence type="ECO:0000256" key="9">
    <source>
        <dbReference type="ARBA" id="ARBA00038592"/>
    </source>
</evidence>
<comment type="subunit">
    <text evidence="9 10">Homodimer, forms a heterotetramer with a Cas2 homodimer.</text>
</comment>
<dbReference type="InterPro" id="IPR042211">
    <property type="entry name" value="CRISPR-assoc_Cas1_N"/>
</dbReference>
<sequence length="308" mass="35765">MTHIIIDRHHVTLEYATDCMIVRVPDEIPRTIPLGRVDQLICLHSVHLTTQLIGQLYKRGIDLIVLNMRYENSSFALFSDQQRQVERRCRQYRWQQNDSDRLEFARDLCSHKFKVMAKLLSQYHTMPAFSACKRLEEARHTLVSCHSDDQLRGIEGSLQRMAFDIWRQQIPSSLGFVRRERRPPKDPVNAVLSLAYTLVHQDAVRQAKRYGLDPQLGFYHRTAFGRQSLACDLMEPVRPHVESWVVKLFNESILDKRFFTQSAQGCFLGKAGRSEFYAAFDEAAQQWRRKLAAGAHWLARRIDHAGAG</sequence>
<comment type="similarity">
    <text evidence="10">Belongs to the CRISPR-associated endonuclease Cas1 family.</text>
</comment>
<keyword evidence="1 10" id="KW-0540">Nuclease</keyword>
<feature type="binding site" evidence="10">
    <location>
        <position position="235"/>
    </location>
    <ligand>
        <name>Mn(2+)</name>
        <dbReference type="ChEBI" id="CHEBI:29035"/>
    </ligand>
</feature>
<dbReference type="OrthoDB" id="9803119at2"/>
<dbReference type="EC" id="3.1.-.-" evidence="10"/>
<dbReference type="AlphaFoldDB" id="A0A5A9W2N1"/>
<keyword evidence="6 10" id="KW-0051">Antiviral defense</keyword>
<name>A0A5A9W2N1_9GAMM</name>
<evidence type="ECO:0000256" key="2">
    <source>
        <dbReference type="ARBA" id="ARBA00022723"/>
    </source>
</evidence>
<dbReference type="Gene3D" id="1.20.120.920">
    <property type="entry name" value="CRISPR-associated endonuclease Cas1, C-terminal domain"/>
    <property type="match status" value="1"/>
</dbReference>
<evidence type="ECO:0000313" key="11">
    <source>
        <dbReference type="EMBL" id="KAA0874813.1"/>
    </source>
</evidence>
<dbReference type="GO" id="GO:0046872">
    <property type="term" value="F:metal ion binding"/>
    <property type="evidence" value="ECO:0007669"/>
    <property type="project" value="UniProtKB-UniRule"/>
</dbReference>
<dbReference type="GO" id="GO:0004519">
    <property type="term" value="F:endonuclease activity"/>
    <property type="evidence" value="ECO:0007669"/>
    <property type="project" value="UniProtKB-UniRule"/>
</dbReference>
<keyword evidence="2 10" id="KW-0479">Metal-binding</keyword>
<dbReference type="CDD" id="cd09634">
    <property type="entry name" value="Cas1_I-II-III"/>
    <property type="match status" value="1"/>
</dbReference>
<evidence type="ECO:0000256" key="10">
    <source>
        <dbReference type="HAMAP-Rule" id="MF_01470"/>
    </source>
</evidence>
<keyword evidence="7 10" id="KW-0238">DNA-binding</keyword>